<evidence type="ECO:0000313" key="11">
    <source>
        <dbReference type="Proteomes" id="UP000217944"/>
    </source>
</evidence>
<comment type="catalytic activity">
    <reaction evidence="8">
        <text>(7R,8S)-8-amino-7-(carboxyamino)nonanoate + ATP = (4R,5S)-dethiobiotin + ADP + phosphate + H(+)</text>
        <dbReference type="Rhea" id="RHEA:63684"/>
        <dbReference type="ChEBI" id="CHEBI:15378"/>
        <dbReference type="ChEBI" id="CHEBI:30616"/>
        <dbReference type="ChEBI" id="CHEBI:43474"/>
        <dbReference type="ChEBI" id="CHEBI:149470"/>
        <dbReference type="ChEBI" id="CHEBI:149473"/>
        <dbReference type="ChEBI" id="CHEBI:456216"/>
    </reaction>
</comment>
<name>A0A292YF18_9BACT</name>
<dbReference type="Proteomes" id="UP000217944">
    <property type="component" value="Unassembled WGS sequence"/>
</dbReference>
<keyword evidence="7 9" id="KW-0460">Magnesium</keyword>
<dbReference type="UniPathway" id="UPA00078">
    <property type="reaction ID" value="UER00161"/>
</dbReference>
<keyword evidence="2 9" id="KW-0436">Ligase</keyword>
<dbReference type="GO" id="GO:0005829">
    <property type="term" value="C:cytosol"/>
    <property type="evidence" value="ECO:0007669"/>
    <property type="project" value="TreeGrafter"/>
</dbReference>
<comment type="function">
    <text evidence="9">Catalyzes a mechanistically unusual reaction, the ATP-dependent insertion of CO2 between the N7 and N8 nitrogen atoms of 7,8-diaminopelargonic acid (DAPA, also called 7,8-diammoniononanoate) to form a ureido ring.</text>
</comment>
<keyword evidence="3 9" id="KW-0479">Metal-binding</keyword>
<evidence type="ECO:0000256" key="9">
    <source>
        <dbReference type="HAMAP-Rule" id="MF_00336"/>
    </source>
</evidence>
<dbReference type="HAMAP" id="MF_00336">
    <property type="entry name" value="BioD"/>
    <property type="match status" value="1"/>
</dbReference>
<dbReference type="GO" id="GO:0009102">
    <property type="term" value="P:biotin biosynthetic process"/>
    <property type="evidence" value="ECO:0007669"/>
    <property type="project" value="UniProtKB-UniRule"/>
</dbReference>
<reference evidence="10 11" key="1">
    <citation type="journal article" date="2017" name="Syst. Appl. Microbiol.">
        <title>Lebetimonas natsushimae sp. nov., a novel strictly anaerobic, moderately thermophilic chemoautotroph isolated from a deep-sea hydrothermal vent polychaete nest in the Mid-Okinawa Trough.</title>
        <authorList>
            <person name="Nagata R."/>
            <person name="Takaki Y."/>
            <person name="Tame A."/>
            <person name="Nunoura T."/>
            <person name="Muto H."/>
            <person name="Mino S."/>
            <person name="Sawayama S."/>
            <person name="Takai K."/>
            <person name="Nakagawa S."/>
        </authorList>
    </citation>
    <scope>NUCLEOTIDE SEQUENCE [LARGE SCALE GENOMIC DNA]</scope>
    <source>
        <strain evidence="10 11">HS1857</strain>
    </source>
</reference>
<dbReference type="Pfam" id="PF13500">
    <property type="entry name" value="AAA_26"/>
    <property type="match status" value="1"/>
</dbReference>
<protein>
    <recommendedName>
        <fullName evidence="9">ATP-dependent dethiobiotin synthetase BioD</fullName>
        <ecNumber evidence="9">6.3.3.3</ecNumber>
    </recommendedName>
    <alternativeName>
        <fullName evidence="9">DTB synthetase</fullName>
        <shortName evidence="9">DTBS</shortName>
    </alternativeName>
    <alternativeName>
        <fullName evidence="9">Dethiobiotin synthase</fullName>
    </alternativeName>
</protein>
<comment type="catalytic activity">
    <reaction evidence="9">
        <text>(7R,8S)-7,8-diammoniononanoate + CO2 + ATP = (4R,5S)-dethiobiotin + ADP + phosphate + 3 H(+)</text>
        <dbReference type="Rhea" id="RHEA:15805"/>
        <dbReference type="ChEBI" id="CHEBI:15378"/>
        <dbReference type="ChEBI" id="CHEBI:16526"/>
        <dbReference type="ChEBI" id="CHEBI:30616"/>
        <dbReference type="ChEBI" id="CHEBI:43474"/>
        <dbReference type="ChEBI" id="CHEBI:149469"/>
        <dbReference type="ChEBI" id="CHEBI:149473"/>
        <dbReference type="ChEBI" id="CHEBI:456216"/>
        <dbReference type="EC" id="6.3.3.3"/>
    </reaction>
</comment>
<feature type="binding site" evidence="9">
    <location>
        <begin position="110"/>
        <end position="113"/>
    </location>
    <ligand>
        <name>ATP</name>
        <dbReference type="ChEBI" id="CHEBI:30616"/>
    </ligand>
</feature>
<comment type="caution">
    <text evidence="10">The sequence shown here is derived from an EMBL/GenBank/DDBJ whole genome shotgun (WGS) entry which is preliminary data.</text>
</comment>
<evidence type="ECO:0000256" key="1">
    <source>
        <dbReference type="ARBA" id="ARBA00022490"/>
    </source>
</evidence>
<keyword evidence="11" id="KW-1185">Reference proteome</keyword>
<comment type="subunit">
    <text evidence="9">Homodimer.</text>
</comment>
<evidence type="ECO:0000256" key="8">
    <source>
        <dbReference type="ARBA" id="ARBA00047386"/>
    </source>
</evidence>
<dbReference type="EC" id="6.3.3.3" evidence="9"/>
<evidence type="ECO:0000256" key="4">
    <source>
        <dbReference type="ARBA" id="ARBA00022741"/>
    </source>
</evidence>
<dbReference type="PANTHER" id="PTHR43210:SF2">
    <property type="entry name" value="ATP-DEPENDENT DETHIOBIOTIN SYNTHETASE BIOD 2"/>
    <property type="match status" value="1"/>
</dbReference>
<dbReference type="InterPro" id="IPR004472">
    <property type="entry name" value="DTB_synth_BioD"/>
</dbReference>
<feature type="binding site" evidence="9">
    <location>
        <position position="61"/>
    </location>
    <ligand>
        <name>Mg(2+)</name>
        <dbReference type="ChEBI" id="CHEBI:18420"/>
    </ligand>
</feature>
<feature type="binding site" evidence="9">
    <location>
        <position position="15"/>
    </location>
    <ligand>
        <name>Mg(2+)</name>
        <dbReference type="ChEBI" id="CHEBI:18420"/>
    </ligand>
</feature>
<dbReference type="PIRSF" id="PIRSF006755">
    <property type="entry name" value="DTB_synth"/>
    <property type="match status" value="1"/>
</dbReference>
<feature type="binding site" evidence="9">
    <location>
        <position position="110"/>
    </location>
    <ligand>
        <name>Mg(2+)</name>
        <dbReference type="ChEBI" id="CHEBI:18420"/>
    </ligand>
</feature>
<dbReference type="GO" id="GO:0000287">
    <property type="term" value="F:magnesium ion binding"/>
    <property type="evidence" value="ECO:0007669"/>
    <property type="project" value="UniProtKB-UniRule"/>
</dbReference>
<evidence type="ECO:0000313" key="10">
    <source>
        <dbReference type="EMBL" id="GAX87654.1"/>
    </source>
</evidence>
<dbReference type="SUPFAM" id="SSF52540">
    <property type="entry name" value="P-loop containing nucleoside triphosphate hydrolases"/>
    <property type="match status" value="1"/>
</dbReference>
<comment type="pathway">
    <text evidence="9">Cofactor biosynthesis; biotin biosynthesis; biotin from 7,8-diaminononanoate: step 1/2.</text>
</comment>
<feature type="binding site" evidence="9">
    <location>
        <begin position="11"/>
        <end position="16"/>
    </location>
    <ligand>
        <name>ATP</name>
        <dbReference type="ChEBI" id="CHEBI:30616"/>
    </ligand>
</feature>
<evidence type="ECO:0000256" key="5">
    <source>
        <dbReference type="ARBA" id="ARBA00022756"/>
    </source>
</evidence>
<keyword evidence="1 9" id="KW-0963">Cytoplasm</keyword>
<keyword evidence="5 9" id="KW-0093">Biotin biosynthesis</keyword>
<dbReference type="NCBIfam" id="TIGR00347">
    <property type="entry name" value="bioD"/>
    <property type="match status" value="1"/>
</dbReference>
<dbReference type="CDD" id="cd03109">
    <property type="entry name" value="DTBS"/>
    <property type="match status" value="1"/>
</dbReference>
<comment type="similarity">
    <text evidence="9">Belongs to the dethiobiotin synthetase family.</text>
</comment>
<dbReference type="RefSeq" id="WP_096258909.1">
    <property type="nucleotide sequence ID" value="NZ_BDME01000002.1"/>
</dbReference>
<dbReference type="PANTHER" id="PTHR43210">
    <property type="entry name" value="DETHIOBIOTIN SYNTHETASE"/>
    <property type="match status" value="1"/>
</dbReference>
<proteinExistence type="inferred from homology"/>
<dbReference type="GO" id="GO:0004141">
    <property type="term" value="F:dethiobiotin synthase activity"/>
    <property type="evidence" value="ECO:0007669"/>
    <property type="project" value="UniProtKB-UniRule"/>
</dbReference>
<evidence type="ECO:0000256" key="3">
    <source>
        <dbReference type="ARBA" id="ARBA00022723"/>
    </source>
</evidence>
<comment type="subcellular location">
    <subcellularLocation>
        <location evidence="9">Cytoplasm</location>
    </subcellularLocation>
</comment>
<evidence type="ECO:0000256" key="2">
    <source>
        <dbReference type="ARBA" id="ARBA00022598"/>
    </source>
</evidence>
<gene>
    <name evidence="9" type="primary">bioD</name>
    <name evidence="10" type="ORF">LNAT_P0951</name>
</gene>
<sequence>MNIFISANNTDAGKTYTTLKLIKTLSQQGYKIGVMKPIETGVKDIPADGTKLYKEAIKYNKNLKNLTINDIVPIQFSLPAAPIVAGKVDFEKIKNAYKKIKPLCDILLIEGAGGLLVPVSENFKMIDFIKFFDAKLFLVISSRLGMINDFLLNKFYLEQNNINYNWAINLFDDSYFQISHPFMKKYEPLFVQKDLDKIIKNLIGE</sequence>
<evidence type="ECO:0000256" key="6">
    <source>
        <dbReference type="ARBA" id="ARBA00022840"/>
    </source>
</evidence>
<comment type="cofactor">
    <cofactor evidence="9">
        <name>Mg(2+)</name>
        <dbReference type="ChEBI" id="CHEBI:18420"/>
    </cofactor>
</comment>
<dbReference type="InterPro" id="IPR027417">
    <property type="entry name" value="P-loop_NTPase"/>
</dbReference>
<keyword evidence="4 9" id="KW-0547">Nucleotide-binding</keyword>
<keyword evidence="6 9" id="KW-0067">ATP-binding</keyword>
<comment type="caution">
    <text evidence="9">Lacks conserved residue(s) required for the propagation of feature annotation.</text>
</comment>
<dbReference type="OrthoDB" id="9802097at2"/>
<feature type="binding site" evidence="9">
    <location>
        <position position="40"/>
    </location>
    <ligand>
        <name>substrate</name>
    </ligand>
</feature>
<accession>A0A292YF18</accession>
<dbReference type="AlphaFoldDB" id="A0A292YF18"/>
<organism evidence="10 11">
    <name type="scientific">Lebetimonas natsushimae</name>
    <dbReference type="NCBI Taxonomy" id="1936991"/>
    <lineage>
        <taxon>Bacteria</taxon>
        <taxon>Pseudomonadati</taxon>
        <taxon>Campylobacterota</taxon>
        <taxon>Epsilonproteobacteria</taxon>
        <taxon>Nautiliales</taxon>
        <taxon>Nautiliaceae</taxon>
        <taxon>Lebetimonas</taxon>
    </lineage>
</organism>
<dbReference type="Gene3D" id="3.40.50.300">
    <property type="entry name" value="P-loop containing nucleotide triphosphate hydrolases"/>
    <property type="match status" value="1"/>
</dbReference>
<evidence type="ECO:0000256" key="7">
    <source>
        <dbReference type="ARBA" id="ARBA00022842"/>
    </source>
</evidence>
<feature type="active site" evidence="9">
    <location>
        <position position="36"/>
    </location>
</feature>
<dbReference type="GO" id="GO:0005524">
    <property type="term" value="F:ATP binding"/>
    <property type="evidence" value="ECO:0007669"/>
    <property type="project" value="UniProtKB-UniRule"/>
</dbReference>
<dbReference type="EMBL" id="BDME01000002">
    <property type="protein sequence ID" value="GAX87654.1"/>
    <property type="molecule type" value="Genomic_DNA"/>
</dbReference>